<dbReference type="EMBL" id="LR796423">
    <property type="protein sequence ID" value="CAB4143820.1"/>
    <property type="molecule type" value="Genomic_DNA"/>
</dbReference>
<protein>
    <submittedName>
        <fullName evidence="1">Uncharacterized protein</fullName>
    </submittedName>
</protein>
<accession>A0A6J5MFC2</accession>
<evidence type="ECO:0000313" key="1">
    <source>
        <dbReference type="EMBL" id="CAB4143820.1"/>
    </source>
</evidence>
<name>A0A6J5MFC2_9CAUD</name>
<feature type="non-terminal residue" evidence="1">
    <location>
        <position position="1"/>
    </location>
</feature>
<reference evidence="1" key="1">
    <citation type="submission" date="2020-04" db="EMBL/GenBank/DDBJ databases">
        <authorList>
            <person name="Chiriac C."/>
            <person name="Salcher M."/>
            <person name="Ghai R."/>
            <person name="Kavagutti S V."/>
        </authorList>
    </citation>
    <scope>NUCLEOTIDE SEQUENCE</scope>
</reference>
<sequence length="63" mass="7554">YKIDNFSHQEVNLPQFNNIDNIANSILERKDLFNRPEEAWLQSDRNTLDPDMLAIFSRLEYKI</sequence>
<proteinExistence type="predicted"/>
<organism evidence="1">
    <name type="scientific">uncultured Caudovirales phage</name>
    <dbReference type="NCBI Taxonomy" id="2100421"/>
    <lineage>
        <taxon>Viruses</taxon>
        <taxon>Duplodnaviria</taxon>
        <taxon>Heunggongvirae</taxon>
        <taxon>Uroviricota</taxon>
        <taxon>Caudoviricetes</taxon>
        <taxon>Peduoviridae</taxon>
        <taxon>Maltschvirus</taxon>
        <taxon>Maltschvirus maltsch</taxon>
    </lineage>
</organism>
<gene>
    <name evidence="1" type="ORF">UFOVP447_271</name>
</gene>